<dbReference type="InterPro" id="IPR016040">
    <property type="entry name" value="NAD(P)-bd_dom"/>
</dbReference>
<sequence>MSRITVLGGTGYAGGHIVRAAAARGHDVTSISRALPADQVAGVRYVTGSVLDDAVLASAVADAEVVISALAPRGELVGRVRPVLATLAGLAGDAGVRLGVIGGAGSLLVAPGGPRLADTASFPEAFKEEAAEMSAVLDDLRAREDDLDWFYVSPAAGFGSYAPGEATGTYRLGDDVLLADADGTSAISGADLADAVVTEIETPAHHRRRFTVAY</sequence>
<dbReference type="Gene3D" id="3.40.50.720">
    <property type="entry name" value="NAD(P)-binding Rossmann-like Domain"/>
    <property type="match status" value="1"/>
</dbReference>
<dbReference type="SUPFAM" id="SSF51735">
    <property type="entry name" value="NAD(P)-binding Rossmann-fold domains"/>
    <property type="match status" value="1"/>
</dbReference>
<proteinExistence type="predicted"/>
<dbReference type="InterPro" id="IPR036291">
    <property type="entry name" value="NAD(P)-bd_dom_sf"/>
</dbReference>
<gene>
    <name evidence="2" type="ORF">EDD28_2303</name>
</gene>
<accession>A0A3N2DDG3</accession>
<dbReference type="InterPro" id="IPR051606">
    <property type="entry name" value="Polyketide_Oxido-like"/>
</dbReference>
<feature type="domain" description="NAD(P)-binding" evidence="1">
    <location>
        <begin position="8"/>
        <end position="203"/>
    </location>
</feature>
<dbReference type="Proteomes" id="UP000275356">
    <property type="component" value="Unassembled WGS sequence"/>
</dbReference>
<keyword evidence="3" id="KW-1185">Reference proteome</keyword>
<dbReference type="Pfam" id="PF13460">
    <property type="entry name" value="NAD_binding_10"/>
    <property type="match status" value="1"/>
</dbReference>
<reference evidence="2 3" key="1">
    <citation type="submission" date="2018-11" db="EMBL/GenBank/DDBJ databases">
        <title>Sequencing the genomes of 1000 actinobacteria strains.</title>
        <authorList>
            <person name="Klenk H.-P."/>
        </authorList>
    </citation>
    <scope>NUCLEOTIDE SEQUENCE [LARGE SCALE GENOMIC DNA]</scope>
    <source>
        <strain evidence="2 3">DSM 13521</strain>
    </source>
</reference>
<dbReference type="OrthoDB" id="3191258at2"/>
<organism evidence="2 3">
    <name type="scientific">Salana multivorans</name>
    <dbReference type="NCBI Taxonomy" id="120377"/>
    <lineage>
        <taxon>Bacteria</taxon>
        <taxon>Bacillati</taxon>
        <taxon>Actinomycetota</taxon>
        <taxon>Actinomycetes</taxon>
        <taxon>Micrococcales</taxon>
        <taxon>Beutenbergiaceae</taxon>
        <taxon>Salana</taxon>
    </lineage>
</organism>
<name>A0A3N2DDG3_9MICO</name>
<dbReference type="GO" id="GO:0016646">
    <property type="term" value="F:oxidoreductase activity, acting on the CH-NH group of donors, NAD or NADP as acceptor"/>
    <property type="evidence" value="ECO:0007669"/>
    <property type="project" value="TreeGrafter"/>
</dbReference>
<evidence type="ECO:0000313" key="2">
    <source>
        <dbReference type="EMBL" id="ROR97698.1"/>
    </source>
</evidence>
<dbReference type="RefSeq" id="WP_123739704.1">
    <property type="nucleotide sequence ID" value="NZ_RKHQ01000001.1"/>
</dbReference>
<dbReference type="PANTHER" id="PTHR43355:SF2">
    <property type="entry name" value="FLAVIN REDUCTASE (NADPH)"/>
    <property type="match status" value="1"/>
</dbReference>
<dbReference type="PANTHER" id="PTHR43355">
    <property type="entry name" value="FLAVIN REDUCTASE (NADPH)"/>
    <property type="match status" value="1"/>
</dbReference>
<dbReference type="EMBL" id="RKHQ01000001">
    <property type="protein sequence ID" value="ROR97698.1"/>
    <property type="molecule type" value="Genomic_DNA"/>
</dbReference>
<comment type="caution">
    <text evidence="2">The sequence shown here is derived from an EMBL/GenBank/DDBJ whole genome shotgun (WGS) entry which is preliminary data.</text>
</comment>
<protein>
    <recommendedName>
        <fullName evidence="1">NAD(P)-binding domain-containing protein</fullName>
    </recommendedName>
</protein>
<evidence type="ECO:0000259" key="1">
    <source>
        <dbReference type="Pfam" id="PF13460"/>
    </source>
</evidence>
<dbReference type="AlphaFoldDB" id="A0A3N2DDG3"/>
<evidence type="ECO:0000313" key="3">
    <source>
        <dbReference type="Proteomes" id="UP000275356"/>
    </source>
</evidence>